<feature type="compositionally biased region" description="Basic and acidic residues" evidence="1">
    <location>
        <begin position="93"/>
        <end position="110"/>
    </location>
</feature>
<organism evidence="4 5">
    <name type="scientific">Siphonobacter aquaeclarae</name>
    <dbReference type="NCBI Taxonomy" id="563176"/>
    <lineage>
        <taxon>Bacteria</taxon>
        <taxon>Pseudomonadati</taxon>
        <taxon>Bacteroidota</taxon>
        <taxon>Cytophagia</taxon>
        <taxon>Cytophagales</taxon>
        <taxon>Cytophagaceae</taxon>
        <taxon>Siphonobacter</taxon>
    </lineage>
</organism>
<keyword evidence="2" id="KW-0812">Transmembrane</keyword>
<dbReference type="GO" id="GO:0008932">
    <property type="term" value="F:lytic endotransglycosylase activity"/>
    <property type="evidence" value="ECO:0007669"/>
    <property type="project" value="TreeGrafter"/>
</dbReference>
<dbReference type="CDD" id="cd00118">
    <property type="entry name" value="LysM"/>
    <property type="match status" value="2"/>
</dbReference>
<dbReference type="OrthoDB" id="912393at2"/>
<accession>A0A1G9VES7</accession>
<dbReference type="SMART" id="SM00257">
    <property type="entry name" value="LysM"/>
    <property type="match status" value="2"/>
</dbReference>
<dbReference type="STRING" id="563176.SAMN04488090_4080"/>
<reference evidence="4 5" key="1">
    <citation type="submission" date="2016-10" db="EMBL/GenBank/DDBJ databases">
        <authorList>
            <person name="de Groot N.N."/>
        </authorList>
    </citation>
    <scope>NUCLEOTIDE SEQUENCE [LARGE SCALE GENOMIC DNA]</scope>
    <source>
        <strain evidence="4 5">DSM 21668</strain>
    </source>
</reference>
<dbReference type="RefSeq" id="WP_093207345.1">
    <property type="nucleotide sequence ID" value="NZ_FNGS01000008.1"/>
</dbReference>
<evidence type="ECO:0000256" key="1">
    <source>
        <dbReference type="SAM" id="MobiDB-lite"/>
    </source>
</evidence>
<sequence>MEDQRNKGGSSLPVITLGVLVIVVLALLYIGYSYFMDDDAVTLTPQRVETSAVTDTESTQSNDVPTPAPVEPEVIGGNNEAKPDGTTAAADTSAKRKEPKKEEKKEEKKTSVSVSGGSVSHKVQQGQTFYSIASKYGMSESRLKEANPGVDPTKISSGSNLKIPVYAVHTVGQGDILRVVAQKYGVTVEAIMKANGKTKNYAERGEKLIIPYPKK</sequence>
<feature type="transmembrane region" description="Helical" evidence="2">
    <location>
        <begin position="12"/>
        <end position="35"/>
    </location>
</feature>
<dbReference type="PANTHER" id="PTHR33734">
    <property type="entry name" value="LYSM DOMAIN-CONTAINING GPI-ANCHORED PROTEIN 2"/>
    <property type="match status" value="1"/>
</dbReference>
<dbReference type="EMBL" id="FNGS01000008">
    <property type="protein sequence ID" value="SDM70616.1"/>
    <property type="molecule type" value="Genomic_DNA"/>
</dbReference>
<dbReference type="SUPFAM" id="SSF54106">
    <property type="entry name" value="LysM domain"/>
    <property type="match status" value="2"/>
</dbReference>
<evidence type="ECO:0000313" key="5">
    <source>
        <dbReference type="Proteomes" id="UP000198901"/>
    </source>
</evidence>
<feature type="region of interest" description="Disordered" evidence="1">
    <location>
        <begin position="52"/>
        <end position="120"/>
    </location>
</feature>
<feature type="domain" description="LysM" evidence="3">
    <location>
        <begin position="167"/>
        <end position="210"/>
    </location>
</feature>
<keyword evidence="2" id="KW-1133">Transmembrane helix</keyword>
<protein>
    <submittedName>
        <fullName evidence="4">LysM domain-containing protein</fullName>
    </submittedName>
</protein>
<dbReference type="Gene3D" id="3.10.350.10">
    <property type="entry name" value="LysM domain"/>
    <property type="match status" value="2"/>
</dbReference>
<keyword evidence="5" id="KW-1185">Reference proteome</keyword>
<evidence type="ECO:0000313" key="4">
    <source>
        <dbReference type="EMBL" id="SDM70616.1"/>
    </source>
</evidence>
<dbReference type="InterPro" id="IPR018392">
    <property type="entry name" value="LysM"/>
</dbReference>
<name>A0A1G9VES7_9BACT</name>
<dbReference type="PANTHER" id="PTHR33734:SF22">
    <property type="entry name" value="MEMBRANE-BOUND LYTIC MUREIN TRANSGLYCOSYLASE D"/>
    <property type="match status" value="1"/>
</dbReference>
<feature type="domain" description="LysM" evidence="3">
    <location>
        <begin position="119"/>
        <end position="163"/>
    </location>
</feature>
<dbReference type="Proteomes" id="UP000198901">
    <property type="component" value="Unassembled WGS sequence"/>
</dbReference>
<feature type="compositionally biased region" description="Low complexity" evidence="1">
    <location>
        <begin position="111"/>
        <end position="120"/>
    </location>
</feature>
<evidence type="ECO:0000259" key="3">
    <source>
        <dbReference type="PROSITE" id="PS51782"/>
    </source>
</evidence>
<gene>
    <name evidence="4" type="ORF">SAMN04488090_4080</name>
</gene>
<dbReference type="InterPro" id="IPR036779">
    <property type="entry name" value="LysM_dom_sf"/>
</dbReference>
<keyword evidence="2" id="KW-0472">Membrane</keyword>
<dbReference type="AlphaFoldDB" id="A0A1G9VES7"/>
<feature type="compositionally biased region" description="Polar residues" evidence="1">
    <location>
        <begin position="52"/>
        <end position="64"/>
    </location>
</feature>
<evidence type="ECO:0000256" key="2">
    <source>
        <dbReference type="SAM" id="Phobius"/>
    </source>
</evidence>
<proteinExistence type="predicted"/>
<dbReference type="Pfam" id="PF01476">
    <property type="entry name" value="LysM"/>
    <property type="match status" value="2"/>
</dbReference>
<dbReference type="PROSITE" id="PS51782">
    <property type="entry name" value="LYSM"/>
    <property type="match status" value="2"/>
</dbReference>